<evidence type="ECO:0000313" key="3">
    <source>
        <dbReference type="Proteomes" id="UP000040453"/>
    </source>
</evidence>
<dbReference type="PANTHER" id="PTHR43364:SF1">
    <property type="entry name" value="OXIDOREDUCTASE YDHF"/>
    <property type="match status" value="1"/>
</dbReference>
<accession>A0A0A1M714</accession>
<dbReference type="PRINTS" id="PR00069">
    <property type="entry name" value="ALDKETRDTASE"/>
</dbReference>
<dbReference type="GO" id="GO:0005829">
    <property type="term" value="C:cytosol"/>
    <property type="evidence" value="ECO:0007669"/>
    <property type="project" value="TreeGrafter"/>
</dbReference>
<evidence type="ECO:0000313" key="2">
    <source>
        <dbReference type="EMBL" id="CEI81095.1"/>
    </source>
</evidence>
<dbReference type="AlphaFoldDB" id="A0A0A1M714"/>
<dbReference type="PANTHER" id="PTHR43364">
    <property type="entry name" value="NADH-SPECIFIC METHYLGLYOXAL REDUCTASE-RELATED"/>
    <property type="match status" value="1"/>
</dbReference>
<dbReference type="RefSeq" id="WP_042530011.1">
    <property type="nucleotide sequence ID" value="NZ_CDGG01000001.1"/>
</dbReference>
<dbReference type="InterPro" id="IPR036812">
    <property type="entry name" value="NAD(P)_OxRdtase_dom_sf"/>
</dbReference>
<dbReference type="SUPFAM" id="SSF51430">
    <property type="entry name" value="NAD(P)-linked oxidoreductase"/>
    <property type="match status" value="1"/>
</dbReference>
<sequence>MKRIQLGNSELSVPVISLGCMVMQQSTKEQANKVIHNALDHGIDFFDHADIYGKGKSESVFADAINMSPAIREKMIIQSKAGIRNGFYDSSKEYLISSVEESLKRLKTDYLDVFLIHRPDALMEPEEVAEAFSELEKSGKVRHFGVSNFRPRQIELLKKYVEQDLVANQLQLSVTNSGMIDQGLYANTAFDQAKDLDGGVIDYSQINNMTIQAWSPLRYGFFGGFIMDRDAYPELNKELDRLGEKYGVARETIAIAWILRHPANIQTIIGTMTPKRLSEMVKAADITLTREEWYQLWQSAGNKLL</sequence>
<dbReference type="Pfam" id="PF00248">
    <property type="entry name" value="Aldo_ket_red"/>
    <property type="match status" value="1"/>
</dbReference>
<name>A0A0A1M714_9BACI</name>
<dbReference type="InterPro" id="IPR020471">
    <property type="entry name" value="AKR"/>
</dbReference>
<feature type="domain" description="NADP-dependent oxidoreductase" evidence="1">
    <location>
        <begin position="16"/>
        <end position="296"/>
    </location>
</feature>
<dbReference type="STRING" id="545501.BN997_00911"/>
<reference evidence="2 3" key="1">
    <citation type="submission" date="2014-11" db="EMBL/GenBank/DDBJ databases">
        <authorList>
            <person name="Urmite Genomes Urmite Genomes"/>
        </authorList>
    </citation>
    <scope>NUCLEOTIDE SEQUENCE [LARGE SCALE GENOMIC DNA]</scope>
    <source>
        <strain evidence="2 3">Oc5</strain>
    </source>
</reference>
<gene>
    <name evidence="2" type="primary">ydhF</name>
    <name evidence="2" type="ORF">BN997_00911</name>
</gene>
<dbReference type="InterPro" id="IPR023210">
    <property type="entry name" value="NADP_OxRdtase_dom"/>
</dbReference>
<organism evidence="2 3">
    <name type="scientific">Oceanobacillus oncorhynchi</name>
    <dbReference type="NCBI Taxonomy" id="545501"/>
    <lineage>
        <taxon>Bacteria</taxon>
        <taxon>Bacillati</taxon>
        <taxon>Bacillota</taxon>
        <taxon>Bacilli</taxon>
        <taxon>Bacillales</taxon>
        <taxon>Bacillaceae</taxon>
        <taxon>Oceanobacillus</taxon>
    </lineage>
</organism>
<protein>
    <submittedName>
        <fullName evidence="2">Oxidoreductase YdhF</fullName>
    </submittedName>
</protein>
<dbReference type="OrthoDB" id="9773828at2"/>
<dbReference type="EMBL" id="CDGG01000001">
    <property type="protein sequence ID" value="CEI81095.1"/>
    <property type="molecule type" value="Genomic_DNA"/>
</dbReference>
<dbReference type="CDD" id="cd19092">
    <property type="entry name" value="AKR_BsYcsN_EcYdhF-like"/>
    <property type="match status" value="1"/>
</dbReference>
<dbReference type="Proteomes" id="UP000040453">
    <property type="component" value="Unassembled WGS sequence"/>
</dbReference>
<proteinExistence type="predicted"/>
<keyword evidence="3" id="KW-1185">Reference proteome</keyword>
<dbReference type="GO" id="GO:0016491">
    <property type="term" value="F:oxidoreductase activity"/>
    <property type="evidence" value="ECO:0007669"/>
    <property type="project" value="InterPro"/>
</dbReference>
<evidence type="ECO:0000259" key="1">
    <source>
        <dbReference type="Pfam" id="PF00248"/>
    </source>
</evidence>
<dbReference type="InterPro" id="IPR050523">
    <property type="entry name" value="AKR_Detox_Biosynth"/>
</dbReference>
<dbReference type="Gene3D" id="3.20.20.100">
    <property type="entry name" value="NADP-dependent oxidoreductase domain"/>
    <property type="match status" value="1"/>
</dbReference>